<evidence type="ECO:0000313" key="3">
    <source>
        <dbReference type="WBParaSite" id="PgE158_g001_t08"/>
    </source>
</evidence>
<reference evidence="2 3" key="1">
    <citation type="submission" date="2022-11" db="UniProtKB">
        <authorList>
            <consortium name="WormBaseParasite"/>
        </authorList>
    </citation>
    <scope>IDENTIFICATION</scope>
</reference>
<organism evidence="1 2">
    <name type="scientific">Parascaris univalens</name>
    <name type="common">Nematode worm</name>
    <dbReference type="NCBI Taxonomy" id="6257"/>
    <lineage>
        <taxon>Eukaryota</taxon>
        <taxon>Metazoa</taxon>
        <taxon>Ecdysozoa</taxon>
        <taxon>Nematoda</taxon>
        <taxon>Chromadorea</taxon>
        <taxon>Rhabditida</taxon>
        <taxon>Spirurina</taxon>
        <taxon>Ascaridomorpha</taxon>
        <taxon>Ascaridoidea</taxon>
        <taxon>Ascarididae</taxon>
        <taxon>Parascaris</taxon>
    </lineage>
</organism>
<evidence type="ECO:0000313" key="1">
    <source>
        <dbReference type="Proteomes" id="UP000887569"/>
    </source>
</evidence>
<dbReference type="WBParaSite" id="PgE158_g001_t02">
    <property type="protein sequence ID" value="PgE158_g001_t02"/>
    <property type="gene ID" value="PgE158_g001"/>
</dbReference>
<dbReference type="Proteomes" id="UP000887569">
    <property type="component" value="Unplaced"/>
</dbReference>
<dbReference type="WBParaSite" id="PgE158_g001_t08">
    <property type="protein sequence ID" value="PgE158_g001_t08"/>
    <property type="gene ID" value="PgE158_g001"/>
</dbReference>
<proteinExistence type="predicted"/>
<evidence type="ECO:0000313" key="2">
    <source>
        <dbReference type="WBParaSite" id="PgE158_g001_t02"/>
    </source>
</evidence>
<sequence length="99" mass="11146">MNIDDGSQFVDDFITHLTGLETTDDGNQGSLPMTSTPYYYGCCIVENGCRVLRTDNPKMSSTSNYERSLSARAYVKRQMNRQAFSICLEATRFRNDSAP</sequence>
<name>A0A915A1F1_PARUN</name>
<dbReference type="AlphaFoldDB" id="A0A915A1F1"/>
<accession>A0A915A1F1</accession>
<protein>
    <submittedName>
        <fullName evidence="2 3">Mos1 transposase HTH domain-containing protein</fullName>
    </submittedName>
</protein>
<keyword evidence="1" id="KW-1185">Reference proteome</keyword>